<dbReference type="PANTHER" id="PTHR11496:SF102">
    <property type="entry name" value="ALCOHOL DEHYDROGENASE 4"/>
    <property type="match status" value="1"/>
</dbReference>
<reference evidence="7" key="1">
    <citation type="submission" date="2020-09" db="EMBL/GenBank/DDBJ databases">
        <title>Pelagicoccus enzymogenes sp. nov. with an EPS production, isolated from marine sediment.</title>
        <authorList>
            <person name="Feng X."/>
        </authorList>
    </citation>
    <scope>NUCLEOTIDE SEQUENCE</scope>
    <source>
        <strain evidence="7">NFK12</strain>
    </source>
</reference>
<dbReference type="GO" id="GO:0004022">
    <property type="term" value="F:alcohol dehydrogenase (NAD+) activity"/>
    <property type="evidence" value="ECO:0007669"/>
    <property type="project" value="TreeGrafter"/>
</dbReference>
<dbReference type="AlphaFoldDB" id="A0A927IGP2"/>
<dbReference type="Proteomes" id="UP000622317">
    <property type="component" value="Unassembled WGS sequence"/>
</dbReference>
<organism evidence="7 8">
    <name type="scientific">Pelagicoccus enzymogenes</name>
    <dbReference type="NCBI Taxonomy" id="2773457"/>
    <lineage>
        <taxon>Bacteria</taxon>
        <taxon>Pseudomonadati</taxon>
        <taxon>Verrucomicrobiota</taxon>
        <taxon>Opitutia</taxon>
        <taxon>Puniceicoccales</taxon>
        <taxon>Pelagicoccaceae</taxon>
        <taxon>Pelagicoccus</taxon>
    </lineage>
</organism>
<dbReference type="Pfam" id="PF00465">
    <property type="entry name" value="Fe-ADH"/>
    <property type="match status" value="1"/>
</dbReference>
<protein>
    <submittedName>
        <fullName evidence="7">Iron-containing alcohol dehydrogenase</fullName>
    </submittedName>
</protein>
<dbReference type="FunFam" id="3.40.50.1970:FF:000003">
    <property type="entry name" value="Alcohol dehydrogenase, iron-containing"/>
    <property type="match status" value="1"/>
</dbReference>
<keyword evidence="4" id="KW-0520">NAD</keyword>
<dbReference type="InterPro" id="IPR056798">
    <property type="entry name" value="ADH_Fe_C"/>
</dbReference>
<evidence type="ECO:0000313" key="8">
    <source>
        <dbReference type="Proteomes" id="UP000622317"/>
    </source>
</evidence>
<dbReference type="Gene3D" id="3.40.50.1970">
    <property type="match status" value="1"/>
</dbReference>
<dbReference type="RefSeq" id="WP_191616499.1">
    <property type="nucleotide sequence ID" value="NZ_JACYFG010000007.1"/>
</dbReference>
<gene>
    <name evidence="7" type="ORF">IEN85_07680</name>
</gene>
<evidence type="ECO:0000256" key="3">
    <source>
        <dbReference type="ARBA" id="ARBA00023002"/>
    </source>
</evidence>
<keyword evidence="3" id="KW-0560">Oxidoreductase</keyword>
<dbReference type="EMBL" id="JACYFG010000007">
    <property type="protein sequence ID" value="MBD5779371.1"/>
    <property type="molecule type" value="Genomic_DNA"/>
</dbReference>
<dbReference type="PROSITE" id="PS00913">
    <property type="entry name" value="ADH_IRON_1"/>
    <property type="match status" value="1"/>
</dbReference>
<comment type="similarity">
    <text evidence="2">Belongs to the iron-containing alcohol dehydrogenase family.</text>
</comment>
<dbReference type="InterPro" id="IPR018211">
    <property type="entry name" value="ADH_Fe_CS"/>
</dbReference>
<feature type="domain" description="Alcohol dehydrogenase iron-type/glycerol dehydrogenase GldA" evidence="5">
    <location>
        <begin position="10"/>
        <end position="176"/>
    </location>
</feature>
<dbReference type="GO" id="GO:0046872">
    <property type="term" value="F:metal ion binding"/>
    <property type="evidence" value="ECO:0007669"/>
    <property type="project" value="InterPro"/>
</dbReference>
<dbReference type="CDD" id="cd08183">
    <property type="entry name" value="Fe-ADH-like"/>
    <property type="match status" value="1"/>
</dbReference>
<evidence type="ECO:0000259" key="5">
    <source>
        <dbReference type="Pfam" id="PF00465"/>
    </source>
</evidence>
<proteinExistence type="inferred from homology"/>
<keyword evidence="8" id="KW-1185">Reference proteome</keyword>
<dbReference type="Gene3D" id="1.20.1090.10">
    <property type="entry name" value="Dehydroquinate synthase-like - alpha domain"/>
    <property type="match status" value="1"/>
</dbReference>
<dbReference type="InterPro" id="IPR001670">
    <property type="entry name" value="ADH_Fe/GldA"/>
</dbReference>
<evidence type="ECO:0000313" key="7">
    <source>
        <dbReference type="EMBL" id="MBD5779371.1"/>
    </source>
</evidence>
<feature type="domain" description="Fe-containing alcohol dehydrogenase-like C-terminal" evidence="6">
    <location>
        <begin position="188"/>
        <end position="385"/>
    </location>
</feature>
<evidence type="ECO:0000256" key="1">
    <source>
        <dbReference type="ARBA" id="ARBA00001962"/>
    </source>
</evidence>
<sequence length="385" mass="40052">MSSFSFATSSNIRFGEGCAKTIPSLLDESLSPLFVLTGSDSKRYAQLIGLLTQSGFEVFIHPVNGEPDINTVTLASEAARESGAQCVVAIGGGSVIDTGKAVAALVTNSGKLIDYLEGVGKGKALVHDSLPFMAVPTTAGTGAEVTSNSVIGVPKAGVKVSLRSASMLPTWAVVDPELTYKLPPEIAAYTGMDALIQCLEAYLSKFANPLTDGIAREGLRLAARSIRAACSKELDTDAKADLCAASLCGGIALANAKLGSIHAFAGPLGGMIPAPHGAICASLLVSCFSANLRAFDTRDRDNPSREKMNDVATLLTGNPQAKASYALAWFESLCNDLPLKSLGELGLEHSQIEEAARKSASSSSMKGNPIELTKFELVEILEAAL</sequence>
<evidence type="ECO:0000256" key="4">
    <source>
        <dbReference type="ARBA" id="ARBA00023027"/>
    </source>
</evidence>
<dbReference type="SUPFAM" id="SSF56796">
    <property type="entry name" value="Dehydroquinate synthase-like"/>
    <property type="match status" value="1"/>
</dbReference>
<accession>A0A927IGP2</accession>
<comment type="cofactor">
    <cofactor evidence="1">
        <name>Fe cation</name>
        <dbReference type="ChEBI" id="CHEBI:24875"/>
    </cofactor>
</comment>
<name>A0A927IGP2_9BACT</name>
<evidence type="ECO:0000259" key="6">
    <source>
        <dbReference type="Pfam" id="PF25137"/>
    </source>
</evidence>
<comment type="caution">
    <text evidence="7">The sequence shown here is derived from an EMBL/GenBank/DDBJ whole genome shotgun (WGS) entry which is preliminary data.</text>
</comment>
<dbReference type="InterPro" id="IPR039697">
    <property type="entry name" value="Alcohol_dehydrogenase_Fe"/>
</dbReference>
<dbReference type="Pfam" id="PF25137">
    <property type="entry name" value="ADH_Fe_C"/>
    <property type="match status" value="1"/>
</dbReference>
<evidence type="ECO:0000256" key="2">
    <source>
        <dbReference type="ARBA" id="ARBA00007358"/>
    </source>
</evidence>
<dbReference type="PANTHER" id="PTHR11496">
    <property type="entry name" value="ALCOHOL DEHYDROGENASE"/>
    <property type="match status" value="1"/>
</dbReference>